<name>A0A644XYS3_9ZZZZ</name>
<feature type="transmembrane region" description="Helical" evidence="1">
    <location>
        <begin position="41"/>
        <end position="59"/>
    </location>
</feature>
<keyword evidence="1" id="KW-0812">Transmembrane</keyword>
<gene>
    <name evidence="2" type="ORF">SDC9_67356</name>
</gene>
<keyword evidence="1" id="KW-0472">Membrane</keyword>
<reference evidence="2" key="1">
    <citation type="submission" date="2019-08" db="EMBL/GenBank/DDBJ databases">
        <authorList>
            <person name="Kucharzyk K."/>
            <person name="Murdoch R.W."/>
            <person name="Higgins S."/>
            <person name="Loffler F."/>
        </authorList>
    </citation>
    <scope>NUCLEOTIDE SEQUENCE</scope>
</reference>
<dbReference type="EMBL" id="VSSQ01003482">
    <property type="protein sequence ID" value="MPM20918.1"/>
    <property type="molecule type" value="Genomic_DNA"/>
</dbReference>
<evidence type="ECO:0008006" key="3">
    <source>
        <dbReference type="Google" id="ProtNLM"/>
    </source>
</evidence>
<proteinExistence type="predicted"/>
<feature type="transmembrane region" description="Helical" evidence="1">
    <location>
        <begin position="6"/>
        <end position="29"/>
    </location>
</feature>
<keyword evidence="1" id="KW-1133">Transmembrane helix</keyword>
<accession>A0A644XYS3</accession>
<comment type="caution">
    <text evidence="2">The sequence shown here is derived from an EMBL/GenBank/DDBJ whole genome shotgun (WGS) entry which is preliminary data.</text>
</comment>
<sequence length="62" mass="7031">MFEFNSYLLICMLAGFNILTIIMIVSYLFGINVRTSFLQENSKTIGILFGLSVIAFKLFSLI</sequence>
<evidence type="ECO:0000256" key="1">
    <source>
        <dbReference type="SAM" id="Phobius"/>
    </source>
</evidence>
<dbReference type="AlphaFoldDB" id="A0A644XYS3"/>
<organism evidence="2">
    <name type="scientific">bioreactor metagenome</name>
    <dbReference type="NCBI Taxonomy" id="1076179"/>
    <lineage>
        <taxon>unclassified sequences</taxon>
        <taxon>metagenomes</taxon>
        <taxon>ecological metagenomes</taxon>
    </lineage>
</organism>
<protein>
    <recommendedName>
        <fullName evidence="3">Manganese efflux pump MntP</fullName>
    </recommendedName>
</protein>
<evidence type="ECO:0000313" key="2">
    <source>
        <dbReference type="EMBL" id="MPM20918.1"/>
    </source>
</evidence>